<evidence type="ECO:0000313" key="5">
    <source>
        <dbReference type="EMBL" id="GAA0507267.1"/>
    </source>
</evidence>
<dbReference type="Gene3D" id="3.40.190.10">
    <property type="entry name" value="Periplasmic binding protein-like II"/>
    <property type="match status" value="2"/>
</dbReference>
<evidence type="ECO:0000256" key="1">
    <source>
        <dbReference type="ARBA" id="ARBA00008520"/>
    </source>
</evidence>
<name>A0ABP3LUL2_9DEIO</name>
<comment type="similarity">
    <text evidence="1">Belongs to the bacterial solute-binding protein 1 family.</text>
</comment>
<evidence type="ECO:0000256" key="3">
    <source>
        <dbReference type="ARBA" id="ARBA00022729"/>
    </source>
</evidence>
<protein>
    <submittedName>
        <fullName evidence="5">ABC transporter substrate-binding protein</fullName>
    </submittedName>
</protein>
<sequence length="404" mass="43216">MRLSLRSLALTAPLALTALNAAQAAPVRVEFWHAMTGVQDTVAAYARDFNRSQGSFEVVPVAQGNYRELLPKLQAALKTGGAPALVQLEFTQFPALAAAGQLTDLTRTVDALPDALKSDFYPAVWRAGEMGGRTYGLPWNVSVPVLMFNARILENADLKVPDTWADLERASRVLATGGRRPLVAAADAWTFEANVLSRGGTLSSGQEPRLNSPDAIEALTQLARMSAAGQAQPRSLAEATRAAFDFARGQNVFVLASVANWTDARKLPFFKLGVAPFPCEKPGACTVPLGGATLAIPKGTPAAEQAGAAAFWTYLTQPERLASWVQATAYAPPRRAAVPLLDGWYARNPQLRGAHAQMNRAVPRPTTPDYAGWTALLEDAMQKATTGKLSAKAALDDAQRQAQR</sequence>
<keyword evidence="3 4" id="KW-0732">Signal</keyword>
<dbReference type="PANTHER" id="PTHR30061">
    <property type="entry name" value="MALTOSE-BINDING PERIPLASMIC PROTEIN"/>
    <property type="match status" value="1"/>
</dbReference>
<dbReference type="PANTHER" id="PTHR30061:SF50">
    <property type="entry name" value="MALTOSE_MALTODEXTRIN-BINDING PERIPLASMIC PROTEIN"/>
    <property type="match status" value="1"/>
</dbReference>
<dbReference type="RefSeq" id="WP_343757328.1">
    <property type="nucleotide sequence ID" value="NZ_BAAADB010000011.1"/>
</dbReference>
<dbReference type="Proteomes" id="UP001500191">
    <property type="component" value="Unassembled WGS sequence"/>
</dbReference>
<dbReference type="SUPFAM" id="SSF53850">
    <property type="entry name" value="Periplasmic binding protein-like II"/>
    <property type="match status" value="1"/>
</dbReference>
<feature type="signal peptide" evidence="4">
    <location>
        <begin position="1"/>
        <end position="24"/>
    </location>
</feature>
<evidence type="ECO:0000313" key="6">
    <source>
        <dbReference type="Proteomes" id="UP001500191"/>
    </source>
</evidence>
<dbReference type="CDD" id="cd14748">
    <property type="entry name" value="PBP2_UgpB"/>
    <property type="match status" value="1"/>
</dbReference>
<proteinExistence type="inferred from homology"/>
<dbReference type="Pfam" id="PF13416">
    <property type="entry name" value="SBP_bac_8"/>
    <property type="match status" value="1"/>
</dbReference>
<keyword evidence="6" id="KW-1185">Reference proteome</keyword>
<reference evidence="6" key="1">
    <citation type="journal article" date="2019" name="Int. J. Syst. Evol. Microbiol.">
        <title>The Global Catalogue of Microorganisms (GCM) 10K type strain sequencing project: providing services to taxonomists for standard genome sequencing and annotation.</title>
        <authorList>
            <consortium name="The Broad Institute Genomics Platform"/>
            <consortium name="The Broad Institute Genome Sequencing Center for Infectious Disease"/>
            <person name="Wu L."/>
            <person name="Ma J."/>
        </authorList>
    </citation>
    <scope>NUCLEOTIDE SEQUENCE [LARGE SCALE GENOMIC DNA]</scope>
    <source>
        <strain evidence="6">JCM 14368</strain>
    </source>
</reference>
<dbReference type="InterPro" id="IPR006059">
    <property type="entry name" value="SBP"/>
</dbReference>
<gene>
    <name evidence="5" type="ORF">GCM10008937_13900</name>
</gene>
<dbReference type="EMBL" id="BAAADB010000011">
    <property type="protein sequence ID" value="GAA0507267.1"/>
    <property type="molecule type" value="Genomic_DNA"/>
</dbReference>
<evidence type="ECO:0000256" key="2">
    <source>
        <dbReference type="ARBA" id="ARBA00022448"/>
    </source>
</evidence>
<evidence type="ECO:0000256" key="4">
    <source>
        <dbReference type="SAM" id="SignalP"/>
    </source>
</evidence>
<feature type="chain" id="PRO_5046374502" evidence="4">
    <location>
        <begin position="25"/>
        <end position="404"/>
    </location>
</feature>
<organism evidence="5 6">
    <name type="scientific">Deinococcus depolymerans</name>
    <dbReference type="NCBI Taxonomy" id="392408"/>
    <lineage>
        <taxon>Bacteria</taxon>
        <taxon>Thermotogati</taxon>
        <taxon>Deinococcota</taxon>
        <taxon>Deinococci</taxon>
        <taxon>Deinococcales</taxon>
        <taxon>Deinococcaceae</taxon>
        <taxon>Deinococcus</taxon>
    </lineage>
</organism>
<keyword evidence="2" id="KW-0813">Transport</keyword>
<accession>A0ABP3LUL2</accession>
<comment type="caution">
    <text evidence="5">The sequence shown here is derived from an EMBL/GenBank/DDBJ whole genome shotgun (WGS) entry which is preliminary data.</text>
</comment>